<comment type="caution">
    <text evidence="2">The sequence shown here is derived from an EMBL/GenBank/DDBJ whole genome shotgun (WGS) entry which is preliminary data.</text>
</comment>
<dbReference type="AlphaFoldDB" id="A0A8S4SQH3"/>
<protein>
    <submittedName>
        <fullName evidence="2">Jg21697 protein</fullName>
    </submittedName>
</protein>
<evidence type="ECO:0000313" key="2">
    <source>
        <dbReference type="EMBL" id="CAH2269866.1"/>
    </source>
</evidence>
<proteinExistence type="predicted"/>
<accession>A0A8S4SQH3</accession>
<sequence length="96" mass="10928">MFIDERLTAITPDETGENGSWMSIPDPSGADQKRRCEALRTRPRYIDHADPYGASRFDGEKARGELDQIVLEHTLRNKSYRIPNRLSTPLNGRVCP</sequence>
<organism evidence="2 3">
    <name type="scientific">Pararge aegeria aegeria</name>
    <dbReference type="NCBI Taxonomy" id="348720"/>
    <lineage>
        <taxon>Eukaryota</taxon>
        <taxon>Metazoa</taxon>
        <taxon>Ecdysozoa</taxon>
        <taxon>Arthropoda</taxon>
        <taxon>Hexapoda</taxon>
        <taxon>Insecta</taxon>
        <taxon>Pterygota</taxon>
        <taxon>Neoptera</taxon>
        <taxon>Endopterygota</taxon>
        <taxon>Lepidoptera</taxon>
        <taxon>Glossata</taxon>
        <taxon>Ditrysia</taxon>
        <taxon>Papilionoidea</taxon>
        <taxon>Nymphalidae</taxon>
        <taxon>Satyrinae</taxon>
        <taxon>Satyrini</taxon>
        <taxon>Parargina</taxon>
        <taxon>Pararge</taxon>
    </lineage>
</organism>
<dbReference type="Proteomes" id="UP000838756">
    <property type="component" value="Unassembled WGS sequence"/>
</dbReference>
<evidence type="ECO:0000313" key="3">
    <source>
        <dbReference type="Proteomes" id="UP000838756"/>
    </source>
</evidence>
<reference evidence="2" key="1">
    <citation type="submission" date="2022-03" db="EMBL/GenBank/DDBJ databases">
        <authorList>
            <person name="Lindestad O."/>
        </authorList>
    </citation>
    <scope>NUCLEOTIDE SEQUENCE</scope>
</reference>
<feature type="region of interest" description="Disordered" evidence="1">
    <location>
        <begin position="1"/>
        <end position="31"/>
    </location>
</feature>
<gene>
    <name evidence="2" type="primary">jg21697</name>
    <name evidence="2" type="ORF">PAEG_LOCUS27854</name>
</gene>
<dbReference type="EMBL" id="CAKXAJ010026548">
    <property type="protein sequence ID" value="CAH2269866.1"/>
    <property type="molecule type" value="Genomic_DNA"/>
</dbReference>
<keyword evidence="3" id="KW-1185">Reference proteome</keyword>
<evidence type="ECO:0000256" key="1">
    <source>
        <dbReference type="SAM" id="MobiDB-lite"/>
    </source>
</evidence>
<name>A0A8S4SQH3_9NEOP</name>